<dbReference type="EMBL" id="CAJNON010000551">
    <property type="protein sequence ID" value="CAF1313387.1"/>
    <property type="molecule type" value="Genomic_DNA"/>
</dbReference>
<dbReference type="AlphaFoldDB" id="A0A815EDX8"/>
<proteinExistence type="predicted"/>
<name>A0A815EDX8_9BILA</name>
<organism evidence="1 2">
    <name type="scientific">Adineta steineri</name>
    <dbReference type="NCBI Taxonomy" id="433720"/>
    <lineage>
        <taxon>Eukaryota</taxon>
        <taxon>Metazoa</taxon>
        <taxon>Spiralia</taxon>
        <taxon>Gnathifera</taxon>
        <taxon>Rotifera</taxon>
        <taxon>Eurotatoria</taxon>
        <taxon>Bdelloidea</taxon>
        <taxon>Adinetida</taxon>
        <taxon>Adinetidae</taxon>
        <taxon>Adineta</taxon>
    </lineage>
</organism>
<evidence type="ECO:0000313" key="2">
    <source>
        <dbReference type="Proteomes" id="UP000663891"/>
    </source>
</evidence>
<gene>
    <name evidence="1" type="ORF">VCS650_LOCUS31725</name>
</gene>
<sequence length="443" mass="50651">MKKSEIPITLLYSNRTDNELRDIDEIHNIFRKSIAKILGTDNHKLPFQSSSSQQIVSSPVEIVSPISSESINVDYYSASKENEDRSMKEKDVIDESKTILKMVDQQEQSTQPIEHILLAHYPSITSSLTDHSKEPQRTSLSESKLVSLEDQQQLWSIETNSQQNLSSTSVYKSPSEFQVTNTEHINNYHEDVQKLDSSLKTQTRENISSIDDPLQEPFIPEKPLTCNPFLSTSYHSSFDNSISISSTAILNTEINELIHFLTDLANSSTFVHQKKESPSLLEQLASCLEQNNIDTKSIINKIQHSNSQASLSVSDPLFLAKFTHVLRKELEDAQILREIDREQSQNIDCPDHIDQDRVCIEVTHDPSRCTPNPEIFYYQCHPCGCDDSSSQSDDRQQRVYWMRSKEYSTCKDCTVTPNSLFCARKLLEKNTHSVTVEHNEEFR</sequence>
<dbReference type="Proteomes" id="UP000663891">
    <property type="component" value="Unassembled WGS sequence"/>
</dbReference>
<protein>
    <submittedName>
        <fullName evidence="1">Uncharacterized protein</fullName>
    </submittedName>
</protein>
<reference evidence="1" key="1">
    <citation type="submission" date="2021-02" db="EMBL/GenBank/DDBJ databases">
        <authorList>
            <person name="Nowell W R."/>
        </authorList>
    </citation>
    <scope>NUCLEOTIDE SEQUENCE</scope>
</reference>
<comment type="caution">
    <text evidence="1">The sequence shown here is derived from an EMBL/GenBank/DDBJ whole genome shotgun (WGS) entry which is preliminary data.</text>
</comment>
<dbReference type="OrthoDB" id="10066269at2759"/>
<evidence type="ECO:0000313" key="1">
    <source>
        <dbReference type="EMBL" id="CAF1313387.1"/>
    </source>
</evidence>
<accession>A0A815EDX8</accession>